<dbReference type="InterPro" id="IPR027417">
    <property type="entry name" value="P-loop_NTPase"/>
</dbReference>
<dbReference type="PANTHER" id="PTHR23359">
    <property type="entry name" value="NUCLEOTIDE KINASE"/>
    <property type="match status" value="1"/>
</dbReference>
<dbReference type="GO" id="GO:0046041">
    <property type="term" value="P:ITP metabolic process"/>
    <property type="evidence" value="ECO:0007669"/>
    <property type="project" value="UniProtKB-UniRule"/>
</dbReference>
<dbReference type="GO" id="GO:0005524">
    <property type="term" value="F:ATP binding"/>
    <property type="evidence" value="ECO:0007669"/>
    <property type="project" value="InterPro"/>
</dbReference>
<dbReference type="SUPFAM" id="SSF52540">
    <property type="entry name" value="P-loop containing nucleoside triphosphate hydrolases"/>
    <property type="match status" value="1"/>
</dbReference>
<feature type="binding site" evidence="7">
    <location>
        <begin position="63"/>
        <end position="65"/>
    </location>
    <ligand>
        <name>AMP</name>
        <dbReference type="ChEBI" id="CHEBI:456215"/>
    </ligand>
</feature>
<dbReference type="GO" id="GO:0005525">
    <property type="term" value="F:GTP binding"/>
    <property type="evidence" value="ECO:0007669"/>
    <property type="project" value="UniProtKB-KW"/>
</dbReference>
<keyword evidence="4 7" id="KW-0418">Kinase</keyword>
<feature type="binding site" evidence="7">
    <location>
        <begin position="136"/>
        <end position="137"/>
    </location>
    <ligand>
        <name>GTP</name>
        <dbReference type="ChEBI" id="CHEBI:37565"/>
    </ligand>
</feature>
<comment type="caution">
    <text evidence="7">Lacks conserved residue(s) required for the propagation of feature annotation.</text>
</comment>
<gene>
    <name evidence="9" type="ORF">RFH988_LOCUS12898</name>
</gene>
<name>A0A814F3Q1_9BILA</name>
<evidence type="ECO:0000256" key="7">
    <source>
        <dbReference type="HAMAP-Rule" id="MF_03169"/>
    </source>
</evidence>
<sequence>MASQIARRLIILGAPGSGKGTIASRIVKTYSMPYVVVGDLLRQNIQQKTEESRTIKEHIDKGLLLPDELILKFVVDELEKNREQGFLLDGYPRTLNQAKMLHRQMKIDHVISLHVPTDEIINRLKDRWVHLPSGRVYNLLWSPPKISGKDDQTGESLSQREDDKREVLCHRLITYDKNTNPIMEFYRQLGILKEFHGRESDKIWPEVKNYLDRILKESISQKSAA</sequence>
<dbReference type="Pfam" id="PF00406">
    <property type="entry name" value="ADK"/>
    <property type="match status" value="1"/>
</dbReference>
<dbReference type="AlphaFoldDB" id="A0A814F3Q1"/>
<feature type="binding site" evidence="7">
    <location>
        <position position="200"/>
    </location>
    <ligand>
        <name>GTP</name>
        <dbReference type="ChEBI" id="CHEBI:37565"/>
    </ligand>
</feature>
<dbReference type="InterPro" id="IPR028586">
    <property type="entry name" value="AK3/Ak4_mitochondrial"/>
</dbReference>
<dbReference type="PROSITE" id="PS00113">
    <property type="entry name" value="ADENYLATE_KINASE"/>
    <property type="match status" value="1"/>
</dbReference>
<accession>A0A814F3Q1</accession>
<keyword evidence="2 7" id="KW-0808">Transferase</keyword>
<comment type="subcellular location">
    <subcellularLocation>
        <location evidence="1 7">Mitochondrion matrix</location>
    </subcellularLocation>
</comment>
<dbReference type="Proteomes" id="UP000663882">
    <property type="component" value="Unassembled WGS sequence"/>
</dbReference>
<dbReference type="InterPro" id="IPR033690">
    <property type="entry name" value="Adenylat_kinase_CS"/>
</dbReference>
<organism evidence="9 10">
    <name type="scientific">Rotaria sordida</name>
    <dbReference type="NCBI Taxonomy" id="392033"/>
    <lineage>
        <taxon>Eukaryota</taxon>
        <taxon>Metazoa</taxon>
        <taxon>Spiralia</taxon>
        <taxon>Gnathifera</taxon>
        <taxon>Rotifera</taxon>
        <taxon>Eurotatoria</taxon>
        <taxon>Bdelloidea</taxon>
        <taxon>Philodinida</taxon>
        <taxon>Philodinidae</taxon>
        <taxon>Rotaria</taxon>
    </lineage>
</organism>
<dbReference type="SUPFAM" id="SSF57774">
    <property type="entry name" value="Microbial and mitochondrial ADK, insert 'zinc finger' domain"/>
    <property type="match status" value="1"/>
</dbReference>
<dbReference type="Gene3D" id="3.40.50.300">
    <property type="entry name" value="P-loop containing nucleotide triphosphate hydrolases"/>
    <property type="match status" value="1"/>
</dbReference>
<comment type="function">
    <text evidence="7">Involved in maintaining the homeostasis of cellular nucleotides by catalyzing the interconversion of nucleoside phosphates. Has GTP:AMP phosphotransferase and ITP:AMP phosphotransferase activities.</text>
</comment>
<feature type="binding site" evidence="7">
    <location>
        <position position="127"/>
    </location>
    <ligand>
        <name>GTP</name>
        <dbReference type="ChEBI" id="CHEBI:37565"/>
    </ligand>
</feature>
<comment type="domain">
    <text evidence="7">Consists of three domains, a large central CORE domain and two small peripheral domains, NMPbind and LID, which undergo movements during catalysis. The LID domain closes over the site of phosphoryl transfer upon GTP binding. Assembling and dissambling the active center during each catalytic cycle provides an effective means to prevent GTP hydrolysis.</text>
</comment>
<feature type="binding site" evidence="7">
    <location>
        <position position="160"/>
    </location>
    <ligand>
        <name>AMP</name>
        <dbReference type="ChEBI" id="CHEBI:456215"/>
    </ligand>
</feature>
<evidence type="ECO:0000256" key="6">
    <source>
        <dbReference type="ARBA" id="ARBA00023134"/>
    </source>
</evidence>
<evidence type="ECO:0000313" key="9">
    <source>
        <dbReference type="EMBL" id="CAF0976186.1"/>
    </source>
</evidence>
<dbReference type="OrthoDB" id="439792at2759"/>
<proteinExistence type="inferred from homology"/>
<dbReference type="HAMAP" id="MF_03169">
    <property type="entry name" value="Adenylate_kinase_AK3"/>
    <property type="match status" value="1"/>
</dbReference>
<reference evidence="9" key="1">
    <citation type="submission" date="2021-02" db="EMBL/GenBank/DDBJ databases">
        <authorList>
            <person name="Nowell W R."/>
        </authorList>
    </citation>
    <scope>NUCLEOTIDE SEQUENCE</scope>
</reference>
<dbReference type="Pfam" id="PF05191">
    <property type="entry name" value="ADK_lid"/>
    <property type="match status" value="1"/>
</dbReference>
<dbReference type="GO" id="GO:0006172">
    <property type="term" value="P:ADP biosynthetic process"/>
    <property type="evidence" value="ECO:0007669"/>
    <property type="project" value="UniProtKB-UniRule"/>
</dbReference>
<comment type="similarity">
    <text evidence="7">Belongs to the adenylate kinase family. AK3 subfamily.</text>
</comment>
<evidence type="ECO:0000256" key="4">
    <source>
        <dbReference type="ARBA" id="ARBA00022777"/>
    </source>
</evidence>
<dbReference type="CDD" id="cd01428">
    <property type="entry name" value="ADK"/>
    <property type="match status" value="1"/>
</dbReference>
<protein>
    <recommendedName>
        <fullName evidence="7">GTP:AMP phosphotransferase, mitochondrial</fullName>
        <ecNumber evidence="7">2.7.4.10</ecNumber>
    </recommendedName>
    <alternativeName>
        <fullName evidence="7">Adenylate kinase 3</fullName>
        <shortName evidence="7">AK 3</shortName>
    </alternativeName>
</protein>
<comment type="caution">
    <text evidence="9">The sequence shown here is derived from an EMBL/GenBank/DDBJ whole genome shotgun (WGS) entry which is preliminary data.</text>
</comment>
<dbReference type="NCBIfam" id="TIGR01351">
    <property type="entry name" value="adk"/>
    <property type="match status" value="1"/>
</dbReference>
<evidence type="ECO:0000313" key="10">
    <source>
        <dbReference type="Proteomes" id="UP000663882"/>
    </source>
</evidence>
<comment type="catalytic activity">
    <reaction evidence="7">
        <text>a ribonucleoside 5'-triphosphate + AMP = a ribonucleoside 5'-diphosphate + ADP</text>
        <dbReference type="Rhea" id="RHEA:13749"/>
        <dbReference type="ChEBI" id="CHEBI:57930"/>
        <dbReference type="ChEBI" id="CHEBI:61557"/>
        <dbReference type="ChEBI" id="CHEBI:456215"/>
        <dbReference type="ChEBI" id="CHEBI:456216"/>
        <dbReference type="EC" id="2.7.4.10"/>
    </reaction>
</comment>
<dbReference type="GO" id="GO:0004017">
    <property type="term" value="F:AMP kinase activity"/>
    <property type="evidence" value="ECO:0007669"/>
    <property type="project" value="InterPro"/>
</dbReference>
<dbReference type="InterPro" id="IPR036193">
    <property type="entry name" value="ADK_active_lid_dom_sf"/>
</dbReference>
<evidence type="ECO:0000256" key="5">
    <source>
        <dbReference type="ARBA" id="ARBA00023128"/>
    </source>
</evidence>
<dbReference type="GO" id="GO:0046039">
    <property type="term" value="P:GTP metabolic process"/>
    <property type="evidence" value="ECO:0007669"/>
    <property type="project" value="UniProtKB-UniRule"/>
</dbReference>
<keyword evidence="6 7" id="KW-0342">GTP-binding</keyword>
<feature type="binding site" evidence="7">
    <location>
        <begin position="16"/>
        <end position="21"/>
    </location>
    <ligand>
        <name>GTP</name>
        <dbReference type="ChEBI" id="CHEBI:37565"/>
    </ligand>
</feature>
<dbReference type="EC" id="2.7.4.10" evidence="7"/>
<dbReference type="EMBL" id="CAJNOO010000553">
    <property type="protein sequence ID" value="CAF0976186.1"/>
    <property type="molecule type" value="Genomic_DNA"/>
</dbReference>
<keyword evidence="3 7" id="KW-0547">Nucleotide-binding</keyword>
<dbReference type="GO" id="GO:0046033">
    <property type="term" value="P:AMP metabolic process"/>
    <property type="evidence" value="ECO:0007669"/>
    <property type="project" value="UniProtKB-UniRule"/>
</dbReference>
<feature type="region of interest" description="LID" evidence="7">
    <location>
        <begin position="126"/>
        <end position="163"/>
    </location>
</feature>
<feature type="binding site" evidence="7">
    <location>
        <position position="97"/>
    </location>
    <ligand>
        <name>AMP</name>
        <dbReference type="ChEBI" id="CHEBI:456215"/>
    </ligand>
</feature>
<feature type="binding site" evidence="7">
    <location>
        <position position="42"/>
    </location>
    <ligand>
        <name>AMP</name>
        <dbReference type="ChEBI" id="CHEBI:456215"/>
    </ligand>
</feature>
<evidence type="ECO:0000256" key="3">
    <source>
        <dbReference type="ARBA" id="ARBA00022741"/>
    </source>
</evidence>
<dbReference type="PRINTS" id="PR00094">
    <property type="entry name" value="ADENYLTKNASE"/>
</dbReference>
<dbReference type="GO" id="GO:0005759">
    <property type="term" value="C:mitochondrial matrix"/>
    <property type="evidence" value="ECO:0007669"/>
    <property type="project" value="UniProtKB-SubCell"/>
</dbReference>
<keyword evidence="5 7" id="KW-0496">Mitochondrion</keyword>
<dbReference type="InterPro" id="IPR007862">
    <property type="entry name" value="Adenylate_kinase_lid-dom"/>
</dbReference>
<dbReference type="FunFam" id="3.40.50.300:FF:000106">
    <property type="entry name" value="Adenylate kinase mitochondrial"/>
    <property type="match status" value="1"/>
</dbReference>
<feature type="domain" description="Adenylate kinase active site lid" evidence="8">
    <location>
        <begin position="127"/>
        <end position="162"/>
    </location>
</feature>
<feature type="region of interest" description="NMPbind" evidence="7">
    <location>
        <begin position="36"/>
        <end position="65"/>
    </location>
</feature>
<evidence type="ECO:0000256" key="1">
    <source>
        <dbReference type="ARBA" id="ARBA00004305"/>
    </source>
</evidence>
<comment type="subunit">
    <text evidence="7">Monomer.</text>
</comment>
<dbReference type="InterPro" id="IPR000850">
    <property type="entry name" value="Adenylat/UMP-CMP_kin"/>
</dbReference>
<feature type="binding site" evidence="7">
    <location>
        <position position="171"/>
    </location>
    <ligand>
        <name>AMP</name>
        <dbReference type="ChEBI" id="CHEBI:456215"/>
    </ligand>
</feature>
<dbReference type="InterPro" id="IPR006259">
    <property type="entry name" value="Adenyl_kin_sub"/>
</dbReference>
<evidence type="ECO:0000259" key="8">
    <source>
        <dbReference type="Pfam" id="PF05191"/>
    </source>
</evidence>
<evidence type="ECO:0000256" key="2">
    <source>
        <dbReference type="ARBA" id="ARBA00022679"/>
    </source>
</evidence>
<dbReference type="HAMAP" id="MF_00235">
    <property type="entry name" value="Adenylate_kinase_Adk"/>
    <property type="match status" value="1"/>
</dbReference>
<dbReference type="GO" id="GO:0046899">
    <property type="term" value="F:nucleoside triphosphate adenylate kinase activity"/>
    <property type="evidence" value="ECO:0007669"/>
    <property type="project" value="UniProtKB-UniRule"/>
</dbReference>